<comment type="caution">
    <text evidence="2">The sequence shown here is derived from an EMBL/GenBank/DDBJ whole genome shotgun (WGS) entry which is preliminary data.</text>
</comment>
<evidence type="ECO:0000313" key="3">
    <source>
        <dbReference type="Proteomes" id="UP000822476"/>
    </source>
</evidence>
<proteinExistence type="predicted"/>
<feature type="region of interest" description="Disordered" evidence="1">
    <location>
        <begin position="1"/>
        <end position="40"/>
    </location>
</feature>
<name>A0A8S9YKH4_9TREM</name>
<dbReference type="AlphaFoldDB" id="A0A8S9YKH4"/>
<reference evidence="2" key="1">
    <citation type="submission" date="2019-07" db="EMBL/GenBank/DDBJ databases">
        <title>Annotation for the trematode Paragonimus miyazaki's.</title>
        <authorList>
            <person name="Choi Y.-J."/>
        </authorList>
    </citation>
    <scope>NUCLEOTIDE SEQUENCE</scope>
    <source>
        <strain evidence="2">Japan</strain>
    </source>
</reference>
<dbReference type="Proteomes" id="UP000822476">
    <property type="component" value="Unassembled WGS sequence"/>
</dbReference>
<organism evidence="2 3">
    <name type="scientific">Paragonimus skrjabini miyazakii</name>
    <dbReference type="NCBI Taxonomy" id="59628"/>
    <lineage>
        <taxon>Eukaryota</taxon>
        <taxon>Metazoa</taxon>
        <taxon>Spiralia</taxon>
        <taxon>Lophotrochozoa</taxon>
        <taxon>Platyhelminthes</taxon>
        <taxon>Trematoda</taxon>
        <taxon>Digenea</taxon>
        <taxon>Plagiorchiida</taxon>
        <taxon>Troglotremata</taxon>
        <taxon>Troglotrematidae</taxon>
        <taxon>Paragonimus</taxon>
    </lineage>
</organism>
<protein>
    <submittedName>
        <fullName evidence="2">Uncharacterized protein</fullName>
    </submittedName>
</protein>
<gene>
    <name evidence="2" type="ORF">EG68_10379</name>
</gene>
<accession>A0A8S9YKH4</accession>
<evidence type="ECO:0000313" key="2">
    <source>
        <dbReference type="EMBL" id="KAF7245078.1"/>
    </source>
</evidence>
<dbReference type="EMBL" id="JTDE01006212">
    <property type="protein sequence ID" value="KAF7245078.1"/>
    <property type="molecule type" value="Genomic_DNA"/>
</dbReference>
<sequence>MSQKKTLLRRLSINKGRLSGKTRNGVNAGTPLTARHRHLG</sequence>
<keyword evidence="3" id="KW-1185">Reference proteome</keyword>
<evidence type="ECO:0000256" key="1">
    <source>
        <dbReference type="SAM" id="MobiDB-lite"/>
    </source>
</evidence>